<dbReference type="OrthoDB" id="5835829at2759"/>
<keyword evidence="3" id="KW-1185">Reference proteome</keyword>
<dbReference type="Proteomes" id="UP000283530">
    <property type="component" value="Unassembled WGS sequence"/>
</dbReference>
<dbReference type="SUPFAM" id="SSF53756">
    <property type="entry name" value="UDP-Glycosyltransferase/glycogen phosphorylase"/>
    <property type="match status" value="1"/>
</dbReference>
<sequence>MLCWPFLGEQQTNCRYACHNWGVGMEINNNAKREETEALIKEIMGGEKGKELRKKALNWKESAGNSIENLCNTPNRILWPLLPRAATTVKVMGGECSGDLFGILPQWWQVGGNNHRAWMLCDFSGILDFVTDRIRPRLAIQSSSPSRACRTPLICV</sequence>
<proteinExistence type="inferred from homology"/>
<accession>A0A443PAY9</accession>
<dbReference type="GO" id="GO:0080044">
    <property type="term" value="F:quercetin 7-O-glucosyltransferase activity"/>
    <property type="evidence" value="ECO:0007669"/>
    <property type="project" value="TreeGrafter"/>
</dbReference>
<dbReference type="PANTHER" id="PTHR11926:SF774">
    <property type="entry name" value="UDP-GLYCOSYLTRANSFERASE 85A1-RELATED"/>
    <property type="match status" value="1"/>
</dbReference>
<dbReference type="EMBL" id="QPKB01000006">
    <property type="protein sequence ID" value="RWR87941.1"/>
    <property type="molecule type" value="Genomic_DNA"/>
</dbReference>
<organism evidence="2 3">
    <name type="scientific">Cinnamomum micranthum f. kanehirae</name>
    <dbReference type="NCBI Taxonomy" id="337451"/>
    <lineage>
        <taxon>Eukaryota</taxon>
        <taxon>Viridiplantae</taxon>
        <taxon>Streptophyta</taxon>
        <taxon>Embryophyta</taxon>
        <taxon>Tracheophyta</taxon>
        <taxon>Spermatophyta</taxon>
        <taxon>Magnoliopsida</taxon>
        <taxon>Magnoliidae</taxon>
        <taxon>Laurales</taxon>
        <taxon>Lauraceae</taxon>
        <taxon>Cinnamomum</taxon>
    </lineage>
</organism>
<reference evidence="2 3" key="1">
    <citation type="journal article" date="2019" name="Nat. Plants">
        <title>Stout camphor tree genome fills gaps in understanding of flowering plant genome evolution.</title>
        <authorList>
            <person name="Chaw S.M."/>
            <person name="Liu Y.C."/>
            <person name="Wu Y.W."/>
            <person name="Wang H.Y."/>
            <person name="Lin C.I."/>
            <person name="Wu C.S."/>
            <person name="Ke H.M."/>
            <person name="Chang L.Y."/>
            <person name="Hsu C.Y."/>
            <person name="Yang H.T."/>
            <person name="Sudianto E."/>
            <person name="Hsu M.H."/>
            <person name="Wu K.P."/>
            <person name="Wang L.N."/>
            <person name="Leebens-Mack J.H."/>
            <person name="Tsai I.J."/>
        </authorList>
    </citation>
    <scope>NUCLEOTIDE SEQUENCE [LARGE SCALE GENOMIC DNA]</scope>
    <source>
        <strain evidence="3">cv. Chaw 1501</strain>
        <tissue evidence="2">Young leaves</tissue>
    </source>
</reference>
<gene>
    <name evidence="2" type="ORF">CKAN_01690700</name>
</gene>
<evidence type="ECO:0000313" key="3">
    <source>
        <dbReference type="Proteomes" id="UP000283530"/>
    </source>
</evidence>
<comment type="similarity">
    <text evidence="1">Belongs to the UDP-glycosyltransferase family.</text>
</comment>
<dbReference type="PANTHER" id="PTHR11926">
    <property type="entry name" value="GLUCOSYL/GLUCURONOSYL TRANSFERASES"/>
    <property type="match status" value="1"/>
</dbReference>
<name>A0A443PAY9_9MAGN</name>
<dbReference type="AlphaFoldDB" id="A0A443PAY9"/>
<protein>
    <submittedName>
        <fullName evidence="2">7-deoxyloganetin glucosyltransferase-like protein</fullName>
    </submittedName>
</protein>
<evidence type="ECO:0000256" key="1">
    <source>
        <dbReference type="ARBA" id="ARBA00009995"/>
    </source>
</evidence>
<keyword evidence="2" id="KW-0808">Transferase</keyword>
<comment type="caution">
    <text evidence="2">The sequence shown here is derived from an EMBL/GenBank/DDBJ whole genome shotgun (WGS) entry which is preliminary data.</text>
</comment>
<dbReference type="Gene3D" id="3.40.50.2000">
    <property type="entry name" value="Glycogen Phosphorylase B"/>
    <property type="match status" value="1"/>
</dbReference>
<evidence type="ECO:0000313" key="2">
    <source>
        <dbReference type="EMBL" id="RWR87941.1"/>
    </source>
</evidence>
<dbReference type="GO" id="GO:0080043">
    <property type="term" value="F:quercetin 3-O-glucosyltransferase activity"/>
    <property type="evidence" value="ECO:0007669"/>
    <property type="project" value="TreeGrafter"/>
</dbReference>